<accession>A0ABD1EU30</accession>
<keyword evidence="2" id="KW-1133">Transmembrane helix</keyword>
<keyword evidence="4" id="KW-1185">Reference proteome</keyword>
<feature type="transmembrane region" description="Helical" evidence="2">
    <location>
        <begin position="67"/>
        <end position="88"/>
    </location>
</feature>
<name>A0ABD1EU30_HYPHA</name>
<dbReference type="AlphaFoldDB" id="A0ABD1EU30"/>
<keyword evidence="2" id="KW-0812">Transmembrane</keyword>
<dbReference type="PANTHER" id="PTHR21650">
    <property type="entry name" value="MEMBRALIN/KINETOCHORE PROTEIN NUF2"/>
    <property type="match status" value="1"/>
</dbReference>
<feature type="compositionally biased region" description="Polar residues" evidence="1">
    <location>
        <begin position="609"/>
        <end position="633"/>
    </location>
</feature>
<gene>
    <name evidence="3" type="ORF">ABEB36_007450</name>
</gene>
<evidence type="ECO:0000313" key="3">
    <source>
        <dbReference type="EMBL" id="KAL1502284.1"/>
    </source>
</evidence>
<organism evidence="3 4">
    <name type="scientific">Hypothenemus hampei</name>
    <name type="common">Coffee berry borer</name>
    <dbReference type="NCBI Taxonomy" id="57062"/>
    <lineage>
        <taxon>Eukaryota</taxon>
        <taxon>Metazoa</taxon>
        <taxon>Ecdysozoa</taxon>
        <taxon>Arthropoda</taxon>
        <taxon>Hexapoda</taxon>
        <taxon>Insecta</taxon>
        <taxon>Pterygota</taxon>
        <taxon>Neoptera</taxon>
        <taxon>Endopterygota</taxon>
        <taxon>Coleoptera</taxon>
        <taxon>Polyphaga</taxon>
        <taxon>Cucujiformia</taxon>
        <taxon>Curculionidae</taxon>
        <taxon>Scolytinae</taxon>
        <taxon>Hypothenemus</taxon>
    </lineage>
</organism>
<dbReference type="Pfam" id="PF09746">
    <property type="entry name" value="Membralin"/>
    <property type="match status" value="1"/>
</dbReference>
<dbReference type="EMBL" id="JBDJPC010000005">
    <property type="protein sequence ID" value="KAL1502284.1"/>
    <property type="molecule type" value="Genomic_DNA"/>
</dbReference>
<keyword evidence="2" id="KW-0472">Membrane</keyword>
<feature type="region of interest" description="Disordered" evidence="1">
    <location>
        <begin position="609"/>
        <end position="646"/>
    </location>
</feature>
<dbReference type="PANTHER" id="PTHR21650:SF4">
    <property type="entry name" value="MEMBRALIN"/>
    <property type="match status" value="1"/>
</dbReference>
<evidence type="ECO:0000256" key="2">
    <source>
        <dbReference type="SAM" id="Phobius"/>
    </source>
</evidence>
<sequence length="646" mass="73916">MADQPADMLNQENPQERVHNAARPLVTVNRTRNHNQLVHVRDRLFHSLFYRVALAYARAFPKPVRRFIEFIMLIKAFTAFFVLVYIHWSFAKTANTCLDSVVPNWSREGILRIEVVRHMEEGYSLEQSYAKEERLNKLGREDFGTILGILSTTLDLEPSAVEHSDKKTVPLAHSDSSRTIDTSPMNAYEKTYINDTVTATTSIWSWVETFIESSEYEHLDKITPEMETLNTSFFEKPSSHDIKSSEVKLLDRSDVFIFEYALEYGFLRLSPQARAKLNIPVEAVFLDPTKDQCFGDSFSRFLMEEFLGYNDLVMASVKAFAEKEQNRGFMKNVVTGEQYRFVNLWFSKMSYVPAVICMLIFTVIVSMLLRYAHHQIFIFIIDLLQMLEFNMAITFPTAPLLTVILALVGMEAIMSEFFNDSTTVFYVILIVWLADQYDTICCHTQITKKHWLKFFYLYHFVFYAYHYRFNGQYNGLCLVVHWLFFQHSMIYFFHHYELPVILQQAQLQHILLRSTQHPNVGGVGPDPHTFRTFPHIRGRFRQLFSAVRPSATTQTSTIVVSTASTVATSTVATSTSTISNGLISRGTVTVGTNVHPINISQSIQTMPTMVETTDSQTSTGQPSVAAVSIQTNDEGTRPPHGGPDQP</sequence>
<evidence type="ECO:0000313" key="4">
    <source>
        <dbReference type="Proteomes" id="UP001566132"/>
    </source>
</evidence>
<feature type="transmembrane region" description="Helical" evidence="2">
    <location>
        <begin position="389"/>
        <end position="410"/>
    </location>
</feature>
<evidence type="ECO:0000256" key="1">
    <source>
        <dbReference type="SAM" id="MobiDB-lite"/>
    </source>
</evidence>
<reference evidence="3 4" key="1">
    <citation type="submission" date="2024-05" db="EMBL/GenBank/DDBJ databases">
        <title>Genetic variation in Jamaican populations of the coffee berry borer (Hypothenemus hampei).</title>
        <authorList>
            <person name="Errbii M."/>
            <person name="Myrie A."/>
        </authorList>
    </citation>
    <scope>NUCLEOTIDE SEQUENCE [LARGE SCALE GENOMIC DNA]</scope>
    <source>
        <strain evidence="3">JA-Hopewell-2020-01-JO</strain>
        <tissue evidence="3">Whole body</tissue>
    </source>
</reference>
<comment type="caution">
    <text evidence="3">The sequence shown here is derived from an EMBL/GenBank/DDBJ whole genome shotgun (WGS) entry which is preliminary data.</text>
</comment>
<feature type="transmembrane region" description="Helical" evidence="2">
    <location>
        <begin position="350"/>
        <end position="369"/>
    </location>
</feature>
<dbReference type="InterPro" id="IPR019144">
    <property type="entry name" value="Membralin"/>
</dbReference>
<protein>
    <recommendedName>
        <fullName evidence="5">Membralin</fullName>
    </recommendedName>
</protein>
<proteinExistence type="predicted"/>
<evidence type="ECO:0008006" key="5">
    <source>
        <dbReference type="Google" id="ProtNLM"/>
    </source>
</evidence>
<dbReference type="Proteomes" id="UP001566132">
    <property type="component" value="Unassembled WGS sequence"/>
</dbReference>